<organism evidence="8 9">
    <name type="scientific">Nitrosococcus watsoni (strain C-113)</name>
    <dbReference type="NCBI Taxonomy" id="105559"/>
    <lineage>
        <taxon>Bacteria</taxon>
        <taxon>Pseudomonadati</taxon>
        <taxon>Pseudomonadota</taxon>
        <taxon>Gammaproteobacteria</taxon>
        <taxon>Chromatiales</taxon>
        <taxon>Chromatiaceae</taxon>
        <taxon>Nitrosococcus</taxon>
    </lineage>
</organism>
<evidence type="ECO:0000256" key="2">
    <source>
        <dbReference type="ARBA" id="ARBA00009784"/>
    </source>
</evidence>
<keyword evidence="3" id="KW-1003">Cell membrane</keyword>
<name>D8K706_NITWC</name>
<dbReference type="AlphaFoldDB" id="D8K706"/>
<keyword evidence="9" id="KW-1185">Reference proteome</keyword>
<comment type="subcellular location">
    <subcellularLocation>
        <location evidence="7">Cell inner membrane</location>
        <topology evidence="7">Multi-pass membrane protein</topology>
    </subcellularLocation>
    <subcellularLocation>
        <location evidence="1">Cell membrane</location>
        <topology evidence="1">Multi-pass membrane protein</topology>
    </subcellularLocation>
</comment>
<evidence type="ECO:0000313" key="8">
    <source>
        <dbReference type="EMBL" id="ADJ28683.1"/>
    </source>
</evidence>
<comment type="caution">
    <text evidence="7">Lacks conserved residue(s) required for the propagation of feature annotation.</text>
</comment>
<keyword evidence="6 7" id="KW-0472">Membrane</keyword>
<evidence type="ECO:0000256" key="5">
    <source>
        <dbReference type="ARBA" id="ARBA00022989"/>
    </source>
</evidence>
<keyword evidence="4 7" id="KW-0812">Transmembrane</keyword>
<dbReference type="Pfam" id="PF01914">
    <property type="entry name" value="MarC"/>
    <property type="match status" value="1"/>
</dbReference>
<accession>D8K706</accession>
<evidence type="ECO:0000256" key="7">
    <source>
        <dbReference type="RuleBase" id="RU362048"/>
    </source>
</evidence>
<evidence type="ECO:0000313" key="9">
    <source>
        <dbReference type="Proteomes" id="UP000000393"/>
    </source>
</evidence>
<dbReference type="EMBL" id="CP002086">
    <property type="protein sequence ID" value="ADJ28683.1"/>
    <property type="molecule type" value="Genomic_DNA"/>
</dbReference>
<dbReference type="KEGG" id="nwa:Nwat_1832"/>
<keyword evidence="5 7" id="KW-1133">Transmembrane helix</keyword>
<dbReference type="RefSeq" id="WP_013220775.1">
    <property type="nucleotide sequence ID" value="NC_014315.1"/>
</dbReference>
<evidence type="ECO:0000256" key="1">
    <source>
        <dbReference type="ARBA" id="ARBA00004651"/>
    </source>
</evidence>
<evidence type="ECO:0000256" key="6">
    <source>
        <dbReference type="ARBA" id="ARBA00023136"/>
    </source>
</evidence>
<dbReference type="Proteomes" id="UP000000393">
    <property type="component" value="Chromosome"/>
</dbReference>
<comment type="similarity">
    <text evidence="2 7">Belongs to the UPF0056 (MarC) family.</text>
</comment>
<dbReference type="HOGENOM" id="CLU_1684734_0_0_6"/>
<dbReference type="GO" id="GO:0005886">
    <property type="term" value="C:plasma membrane"/>
    <property type="evidence" value="ECO:0007669"/>
    <property type="project" value="UniProtKB-SubCell"/>
</dbReference>
<evidence type="ECO:0000256" key="3">
    <source>
        <dbReference type="ARBA" id="ARBA00022475"/>
    </source>
</evidence>
<feature type="transmembrane region" description="Helical" evidence="7">
    <location>
        <begin position="72"/>
        <end position="98"/>
    </location>
</feature>
<proteinExistence type="inferred from homology"/>
<dbReference type="PANTHER" id="PTHR33508">
    <property type="entry name" value="UPF0056 MEMBRANE PROTEIN YHCE"/>
    <property type="match status" value="1"/>
</dbReference>
<dbReference type="InterPro" id="IPR002771">
    <property type="entry name" value="Multi_antbiot-R_MarC"/>
</dbReference>
<protein>
    <recommendedName>
        <fullName evidence="7">UPF0056 inner membrane protein</fullName>
    </recommendedName>
</protein>
<dbReference type="STRING" id="105559.Nwat_1832"/>
<evidence type="ECO:0000256" key="4">
    <source>
        <dbReference type="ARBA" id="ARBA00022692"/>
    </source>
</evidence>
<dbReference type="eggNOG" id="COG2095">
    <property type="taxonomic scope" value="Bacteria"/>
</dbReference>
<feature type="transmembrane region" description="Helical" evidence="7">
    <location>
        <begin position="49"/>
        <end position="66"/>
    </location>
</feature>
<reference evidence="8 9" key="1">
    <citation type="submission" date="2010-06" db="EMBL/GenBank/DDBJ databases">
        <title>Complete sequence of chromosome of Nitrosococcus watsoni C-113.</title>
        <authorList>
            <consortium name="US DOE Joint Genome Institute"/>
            <person name="Lucas S."/>
            <person name="Copeland A."/>
            <person name="Lapidus A."/>
            <person name="Cheng J.-F."/>
            <person name="Bruce D."/>
            <person name="Goodwin L."/>
            <person name="Pitluck S."/>
            <person name="Malfatti S.A."/>
            <person name="Chain P.S.G."/>
            <person name="Land M."/>
            <person name="Hauser L."/>
            <person name="Kyrpides N."/>
            <person name="Ivanova N."/>
            <person name="Cambell M.A."/>
            <person name="Heidelberg J.F."/>
            <person name="Klotz M.G."/>
            <person name="Woyke T."/>
        </authorList>
    </citation>
    <scope>NUCLEOTIDE SEQUENCE [LARGE SCALE GENOMIC DNA]</scope>
    <source>
        <strain evidence="8 9">C-113</strain>
    </source>
</reference>
<feature type="transmembrane region" description="Helical" evidence="7">
    <location>
        <begin position="12"/>
        <end position="28"/>
    </location>
</feature>
<sequence length="156" mass="17251">MGWESLGNFNWQLLGSFFAALVGVLNPVEKIAVWSDLTGDLPPPVRFRLALWNCLIAAGLSLLFLWQGQSILSFFGIQLPAFEVGGGALLFITAVSLFEGKVREEFHLPQNGKLEPNLPLIQPSPIRDRLAWAVSFFRSHQLPLAEQEKPGVSPAR</sequence>
<gene>
    <name evidence="8" type="ordered locus">Nwat_1832</name>
</gene>
<dbReference type="PANTHER" id="PTHR33508:SF1">
    <property type="entry name" value="UPF0056 MEMBRANE PROTEIN YHCE"/>
    <property type="match status" value="1"/>
</dbReference>